<comment type="caution">
    <text evidence="4">The sequence shown here is derived from an EMBL/GenBank/DDBJ whole genome shotgun (WGS) entry which is preliminary data.</text>
</comment>
<keyword evidence="3" id="KW-0949">S-adenosyl-L-methionine</keyword>
<name>A0A2T9XBN8_9CREN</name>
<dbReference type="AlphaFoldDB" id="A0A2T9XBN8"/>
<dbReference type="SUPFAM" id="SSF53335">
    <property type="entry name" value="S-adenosyl-L-methionine-dependent methyltransferases"/>
    <property type="match status" value="1"/>
</dbReference>
<dbReference type="EMBL" id="QEFD01000024">
    <property type="protein sequence ID" value="PVU77520.1"/>
    <property type="molecule type" value="Genomic_DNA"/>
</dbReference>
<dbReference type="PROSITE" id="PS01183">
    <property type="entry name" value="UBIE_1"/>
    <property type="match status" value="1"/>
</dbReference>
<evidence type="ECO:0000256" key="3">
    <source>
        <dbReference type="ARBA" id="ARBA00022691"/>
    </source>
</evidence>
<accession>A0A2T9XBN8</accession>
<sequence>MNEVKVSNEELQRIYNDLPKFYDRANAMISFFQDVKWRAELIEIVKSYCTNPKRILDVASGKGELSYVISKLIKTDIVMVDYAENMLKSSLIEGDKVLASFYNLPFRDNVFDAVVSSFALHAADDIGAVVKEMTRVSRKLIGVIAMGKSDNWLLRNYVAFYLRFIQPYLAALVGAKPLDYKYIYYIYRKIPTNSQLKSIISKIFDLKVFKVKALGSVYIFVGLKKGTEEKEGEKSIKNEEKIA</sequence>
<gene>
    <name evidence="4" type="ORF">DDW13_00655</name>
</gene>
<dbReference type="GO" id="GO:0008168">
    <property type="term" value="F:methyltransferase activity"/>
    <property type="evidence" value="ECO:0007669"/>
    <property type="project" value="UniProtKB-KW"/>
</dbReference>
<dbReference type="GO" id="GO:0032259">
    <property type="term" value="P:methylation"/>
    <property type="evidence" value="ECO:0007669"/>
    <property type="project" value="UniProtKB-KW"/>
</dbReference>
<evidence type="ECO:0008006" key="6">
    <source>
        <dbReference type="Google" id="ProtNLM"/>
    </source>
</evidence>
<dbReference type="InterPro" id="IPR029063">
    <property type="entry name" value="SAM-dependent_MTases_sf"/>
</dbReference>
<reference evidence="4 5" key="1">
    <citation type="journal article" date="2015" name="Appl. Environ. Microbiol.">
        <title>Nanoarchaeota, Their Sulfolobales Host, and Nanoarchaeota Virus Distribution across Yellowstone National Park Hot Springs.</title>
        <authorList>
            <person name="Munson-McGee J.H."/>
            <person name="Field E.K."/>
            <person name="Bateson M."/>
            <person name="Rooney C."/>
            <person name="Stepanauskas R."/>
            <person name="Young M.J."/>
        </authorList>
    </citation>
    <scope>NUCLEOTIDE SEQUENCE [LARGE SCALE GENOMIC DNA]</scope>
    <source>
        <strain evidence="4">SCGC AC-742_N10</strain>
    </source>
</reference>
<keyword evidence="1" id="KW-0489">Methyltransferase</keyword>
<protein>
    <recommendedName>
        <fullName evidence="6">Methyltransferase type 11</fullName>
    </recommendedName>
</protein>
<dbReference type="InterPro" id="IPR023576">
    <property type="entry name" value="UbiE/COQ5_MeTrFase_CS"/>
</dbReference>
<evidence type="ECO:0000256" key="1">
    <source>
        <dbReference type="ARBA" id="ARBA00022603"/>
    </source>
</evidence>
<dbReference type="PANTHER" id="PTHR43591:SF24">
    <property type="entry name" value="2-METHOXY-6-POLYPRENYL-1,4-BENZOQUINOL METHYLASE, MITOCHONDRIAL"/>
    <property type="match status" value="1"/>
</dbReference>
<evidence type="ECO:0000313" key="5">
    <source>
        <dbReference type="Proteomes" id="UP000245638"/>
    </source>
</evidence>
<proteinExistence type="predicted"/>
<keyword evidence="2" id="KW-0808">Transferase</keyword>
<dbReference type="Gene3D" id="3.40.50.150">
    <property type="entry name" value="Vaccinia Virus protein VP39"/>
    <property type="match status" value="1"/>
</dbReference>
<dbReference type="Pfam" id="PF01209">
    <property type="entry name" value="Ubie_methyltran"/>
    <property type="match status" value="1"/>
</dbReference>
<dbReference type="CDD" id="cd02440">
    <property type="entry name" value="AdoMet_MTases"/>
    <property type="match status" value="1"/>
</dbReference>
<dbReference type="NCBIfam" id="NF004452">
    <property type="entry name" value="PRK05785.1"/>
    <property type="match status" value="1"/>
</dbReference>
<dbReference type="PANTHER" id="PTHR43591">
    <property type="entry name" value="METHYLTRANSFERASE"/>
    <property type="match status" value="1"/>
</dbReference>
<dbReference type="Proteomes" id="UP000245638">
    <property type="component" value="Unassembled WGS sequence"/>
</dbReference>
<evidence type="ECO:0000256" key="2">
    <source>
        <dbReference type="ARBA" id="ARBA00022679"/>
    </source>
</evidence>
<organism evidence="4 5">
    <name type="scientific">Acidianus hospitalis</name>
    <dbReference type="NCBI Taxonomy" id="563177"/>
    <lineage>
        <taxon>Archaea</taxon>
        <taxon>Thermoproteota</taxon>
        <taxon>Thermoprotei</taxon>
        <taxon>Sulfolobales</taxon>
        <taxon>Sulfolobaceae</taxon>
        <taxon>Acidianus</taxon>
    </lineage>
</organism>
<evidence type="ECO:0000313" key="4">
    <source>
        <dbReference type="EMBL" id="PVU77520.1"/>
    </source>
</evidence>